<proteinExistence type="predicted"/>
<sequence length="353" mass="41155">MFEPIDKECTRDLCDTCELKKTVELLKTRIGRYLSEWDAYKVNHNAYERVYTAPPAVMNHDGSFKHPASRAFYKLWEICHEVSELNIIVTRERRIKVGYLAEGPGSFIEAMVEMRRRNFPNAKDIHEGISLCSKNRTVPHWKLNNYWCEKNNVKIDHKYGNGDICNDIVRHNFVKEVGKGSCDIVTGDGGFDFSSDFNAQEKMMQKLLSNECELMINLLKNGGTAILKVFDAFDKNTLCVLGCFCECFSRFQIIKPKTSRPANSERYLICIDYNPTNESVLKLKEIIDRINREDPNIKLQESEEEKFISELNRSYSLKQVSHILHIMDHIDRRDTSICKDLSKEWMEKYNLHK</sequence>
<dbReference type="EMBL" id="KY322437">
    <property type="protein sequence ID" value="AUF82688.1"/>
    <property type="molecule type" value="Genomic_DNA"/>
</dbReference>
<keyword evidence="2" id="KW-0489">Methyltransferase</keyword>
<evidence type="ECO:0000313" key="2">
    <source>
        <dbReference type="EMBL" id="AUF82688.1"/>
    </source>
</evidence>
<organism evidence="2">
    <name type="scientific">Tetraselmis virus 1</name>
    <dbReference type="NCBI Taxonomy" id="2060617"/>
    <lineage>
        <taxon>Viruses</taxon>
        <taxon>Varidnaviria</taxon>
        <taxon>Bamfordvirae</taxon>
        <taxon>Nucleocytoviricota</taxon>
        <taxon>Megaviricetes</taxon>
        <taxon>Imitervirales</taxon>
        <taxon>Allomimiviridae</taxon>
        <taxon>Oceanusvirus</taxon>
        <taxon>Oceanusvirus kaneohense</taxon>
    </lineage>
</organism>
<dbReference type="Pfam" id="PF01728">
    <property type="entry name" value="FtsJ"/>
    <property type="match status" value="1"/>
</dbReference>
<dbReference type="GO" id="GO:0004483">
    <property type="term" value="F:methyltransferase cap1 activity"/>
    <property type="evidence" value="ECO:0007669"/>
    <property type="project" value="UniProtKB-ARBA"/>
</dbReference>
<evidence type="ECO:0000313" key="3">
    <source>
        <dbReference type="Proteomes" id="UP000244773"/>
    </source>
</evidence>
<dbReference type="GO" id="GO:0032259">
    <property type="term" value="P:methylation"/>
    <property type="evidence" value="ECO:0007669"/>
    <property type="project" value="UniProtKB-KW"/>
</dbReference>
<evidence type="ECO:0000259" key="1">
    <source>
        <dbReference type="Pfam" id="PF01728"/>
    </source>
</evidence>
<dbReference type="PANTHER" id="PTHR16121">
    <property type="entry name" value="CAP-SPECIFIC MRNA (NUCLEOSIDE-2'-O-)-METHYLTRANSFERASE 1-RELATED"/>
    <property type="match status" value="1"/>
</dbReference>
<dbReference type="Proteomes" id="UP000244773">
    <property type="component" value="Segment"/>
</dbReference>
<gene>
    <name evidence="2" type="ORF">TetV_606</name>
</gene>
<keyword evidence="3" id="KW-1185">Reference proteome</keyword>
<accession>A0A2P0VP43</accession>
<name>A0A2P0VP43_9VIRU</name>
<dbReference type="SUPFAM" id="SSF53335">
    <property type="entry name" value="S-adenosyl-L-methionine-dependent methyltransferases"/>
    <property type="match status" value="1"/>
</dbReference>
<dbReference type="GO" id="GO:0006370">
    <property type="term" value="P:7-methylguanosine mRNA capping"/>
    <property type="evidence" value="ECO:0007669"/>
    <property type="project" value="TreeGrafter"/>
</dbReference>
<feature type="domain" description="Ribosomal RNA methyltransferase FtsJ" evidence="1">
    <location>
        <begin position="69"/>
        <end position="272"/>
    </location>
</feature>
<dbReference type="PANTHER" id="PTHR16121:SF0">
    <property type="entry name" value="CAP-SPECIFIC MRNA (NUCLEOSIDE-2'-O-)-METHYLTRANSFERASE 1"/>
    <property type="match status" value="1"/>
</dbReference>
<dbReference type="InterPro" id="IPR029063">
    <property type="entry name" value="SAM-dependent_MTases_sf"/>
</dbReference>
<dbReference type="InterPro" id="IPR002877">
    <property type="entry name" value="RNA_MeTrfase_FtsJ_dom"/>
</dbReference>
<dbReference type="InterPro" id="IPR050851">
    <property type="entry name" value="mRNA_Cap_2O-Ribose_MeTrfase"/>
</dbReference>
<reference evidence="2" key="1">
    <citation type="journal article" date="2018" name="Virology">
        <title>A giant virus infecting green algae encodes key fermentation genes.</title>
        <authorList>
            <person name="Schvarcz C.R."/>
            <person name="Steward G.F."/>
        </authorList>
    </citation>
    <scope>NUCLEOTIDE SEQUENCE [LARGE SCALE GENOMIC DNA]</scope>
</reference>
<dbReference type="Gene3D" id="3.40.50.12760">
    <property type="match status" value="1"/>
</dbReference>
<protein>
    <submittedName>
        <fullName evidence="2">FtsJ-like methyltransferase</fullName>
    </submittedName>
</protein>
<keyword evidence="2" id="KW-0808">Transferase</keyword>